<dbReference type="AlphaFoldDB" id="A0A948TJQ0"/>
<evidence type="ECO:0000313" key="3">
    <source>
        <dbReference type="Proteomes" id="UP000777303"/>
    </source>
</evidence>
<keyword evidence="1" id="KW-1133">Transmembrane helix</keyword>
<feature type="transmembrane region" description="Helical" evidence="1">
    <location>
        <begin position="30"/>
        <end position="47"/>
    </location>
</feature>
<organism evidence="2 3">
    <name type="scientific">Candidatus Paralactobacillus gallistercoris</name>
    <dbReference type="NCBI Taxonomy" id="2838724"/>
    <lineage>
        <taxon>Bacteria</taxon>
        <taxon>Bacillati</taxon>
        <taxon>Bacillota</taxon>
        <taxon>Bacilli</taxon>
        <taxon>Lactobacillales</taxon>
        <taxon>Lactobacillaceae</taxon>
        <taxon>Lactobacillus</taxon>
    </lineage>
</organism>
<protein>
    <submittedName>
        <fullName evidence="2">Uncharacterized protein</fullName>
    </submittedName>
</protein>
<keyword evidence="1" id="KW-0812">Transmembrane</keyword>
<reference evidence="2" key="2">
    <citation type="submission" date="2021-04" db="EMBL/GenBank/DDBJ databases">
        <authorList>
            <person name="Gilroy R."/>
        </authorList>
    </citation>
    <scope>NUCLEOTIDE SEQUENCE</scope>
    <source>
        <strain evidence="2">F6-6636</strain>
    </source>
</reference>
<evidence type="ECO:0000256" key="1">
    <source>
        <dbReference type="SAM" id="Phobius"/>
    </source>
</evidence>
<feature type="transmembrane region" description="Helical" evidence="1">
    <location>
        <begin position="59"/>
        <end position="78"/>
    </location>
</feature>
<dbReference type="EMBL" id="JAHLFS010000031">
    <property type="protein sequence ID" value="MBU3851527.1"/>
    <property type="molecule type" value="Genomic_DNA"/>
</dbReference>
<reference evidence="2" key="1">
    <citation type="journal article" date="2021" name="PeerJ">
        <title>Extensive microbial diversity within the chicken gut microbiome revealed by metagenomics and culture.</title>
        <authorList>
            <person name="Gilroy R."/>
            <person name="Ravi A."/>
            <person name="Getino M."/>
            <person name="Pursley I."/>
            <person name="Horton D.L."/>
            <person name="Alikhan N.F."/>
            <person name="Baker D."/>
            <person name="Gharbi K."/>
            <person name="Hall N."/>
            <person name="Watson M."/>
            <person name="Adriaenssens E.M."/>
            <person name="Foster-Nyarko E."/>
            <person name="Jarju S."/>
            <person name="Secka A."/>
            <person name="Antonio M."/>
            <person name="Oren A."/>
            <person name="Chaudhuri R.R."/>
            <person name="La Ragione R."/>
            <person name="Hildebrand F."/>
            <person name="Pallen M.J."/>
        </authorList>
    </citation>
    <scope>NUCLEOTIDE SEQUENCE</scope>
    <source>
        <strain evidence="2">F6-6636</strain>
    </source>
</reference>
<gene>
    <name evidence="2" type="ORF">H9901_02395</name>
</gene>
<sequence length="80" mass="8622">MTNWRFILATLLTIIAAGLLGWSFANSLVFIPLAAVILAGVGQLFNLENAVLTMKDKVLLVLACVITLAGLILFVVRLTH</sequence>
<evidence type="ECO:0000313" key="2">
    <source>
        <dbReference type="EMBL" id="MBU3851527.1"/>
    </source>
</evidence>
<comment type="caution">
    <text evidence="2">The sequence shown here is derived from an EMBL/GenBank/DDBJ whole genome shotgun (WGS) entry which is preliminary data.</text>
</comment>
<proteinExistence type="predicted"/>
<dbReference type="Proteomes" id="UP000777303">
    <property type="component" value="Unassembled WGS sequence"/>
</dbReference>
<name>A0A948TJQ0_9LACO</name>
<feature type="transmembrane region" description="Helical" evidence="1">
    <location>
        <begin position="7"/>
        <end position="24"/>
    </location>
</feature>
<keyword evidence="1" id="KW-0472">Membrane</keyword>
<accession>A0A948TJQ0</accession>